<dbReference type="Proteomes" id="UP001526246">
    <property type="component" value="Unassembled WGS sequence"/>
</dbReference>
<protein>
    <recommendedName>
        <fullName evidence="7">Cytochrome c-type biogenesis protein</fullName>
    </recommendedName>
</protein>
<keyword evidence="7" id="KW-0812">Transmembrane</keyword>
<comment type="function">
    <text evidence="7">Possible subunit of a heme lyase.</text>
</comment>
<keyword evidence="6 7" id="KW-0408">Iron</keyword>
<dbReference type="InterPro" id="IPR051263">
    <property type="entry name" value="C-type_cytochrome_biogenesis"/>
</dbReference>
<feature type="domain" description="CcmH/CycL/Ccl2/NrfF N-terminal" evidence="8">
    <location>
        <begin position="25"/>
        <end position="131"/>
    </location>
</feature>
<evidence type="ECO:0000313" key="10">
    <source>
        <dbReference type="Proteomes" id="UP001526246"/>
    </source>
</evidence>
<organism evidence="9 10">
    <name type="scientific">Sphingomonas arvum</name>
    <dbReference type="NCBI Taxonomy" id="2992113"/>
    <lineage>
        <taxon>Bacteria</taxon>
        <taxon>Pseudomonadati</taxon>
        <taxon>Pseudomonadota</taxon>
        <taxon>Alphaproteobacteria</taxon>
        <taxon>Sphingomonadales</taxon>
        <taxon>Sphingomonadaceae</taxon>
        <taxon>Sphingomonas</taxon>
    </lineage>
</organism>
<accession>A0ABT3JD60</accession>
<evidence type="ECO:0000256" key="3">
    <source>
        <dbReference type="ARBA" id="ARBA00022723"/>
    </source>
</evidence>
<evidence type="ECO:0000313" key="9">
    <source>
        <dbReference type="EMBL" id="MCW3797002.1"/>
    </source>
</evidence>
<keyword evidence="7" id="KW-1133">Transmembrane helix</keyword>
<keyword evidence="4 7" id="KW-0732">Signal</keyword>
<dbReference type="InterPro" id="IPR005616">
    <property type="entry name" value="CcmH/CycL/Ccl2/NrfF_N"/>
</dbReference>
<evidence type="ECO:0000256" key="2">
    <source>
        <dbReference type="ARBA" id="ARBA00022617"/>
    </source>
</evidence>
<name>A0ABT3JD60_9SPHN</name>
<evidence type="ECO:0000256" key="6">
    <source>
        <dbReference type="ARBA" id="ARBA00023004"/>
    </source>
</evidence>
<keyword evidence="5" id="KW-0201">Cytochrome c-type biogenesis</keyword>
<sequence>MVLACALLTAGPLAADSNQPPSPYAYKQLEDPRQEARAKALMGELRCLVCQGQSIADSDAELAGDMRSLVRERIKAGESPDQIRAWLIERYGSWVSYAPVFGPETLFLYAAPLLLLLVGGLLAARRLKRSR</sequence>
<dbReference type="InterPro" id="IPR038297">
    <property type="entry name" value="CcmH/CycL/NrfF/Ccl2_sf"/>
</dbReference>
<comment type="caution">
    <text evidence="9">The sequence shown here is derived from an EMBL/GenBank/DDBJ whole genome shotgun (WGS) entry which is preliminary data.</text>
</comment>
<keyword evidence="2 7" id="KW-0349">Heme</keyword>
<dbReference type="Pfam" id="PF03918">
    <property type="entry name" value="CcmH"/>
    <property type="match status" value="1"/>
</dbReference>
<keyword evidence="3 7" id="KW-0479">Metal-binding</keyword>
<evidence type="ECO:0000259" key="8">
    <source>
        <dbReference type="Pfam" id="PF03918"/>
    </source>
</evidence>
<dbReference type="PANTHER" id="PTHR47870">
    <property type="entry name" value="CYTOCHROME C-TYPE BIOGENESIS PROTEIN CCMH"/>
    <property type="match status" value="1"/>
</dbReference>
<gene>
    <name evidence="9" type="ORF">OMW55_04180</name>
</gene>
<evidence type="ECO:0000256" key="7">
    <source>
        <dbReference type="RuleBase" id="RU364112"/>
    </source>
</evidence>
<keyword evidence="7" id="KW-0472">Membrane</keyword>
<evidence type="ECO:0000256" key="5">
    <source>
        <dbReference type="ARBA" id="ARBA00022748"/>
    </source>
</evidence>
<evidence type="ECO:0000256" key="1">
    <source>
        <dbReference type="ARBA" id="ARBA00010342"/>
    </source>
</evidence>
<proteinExistence type="inferred from homology"/>
<dbReference type="CDD" id="cd16378">
    <property type="entry name" value="CcmH_N"/>
    <property type="match status" value="1"/>
</dbReference>
<dbReference type="EMBL" id="JAPDOB010000001">
    <property type="protein sequence ID" value="MCW3797002.1"/>
    <property type="molecule type" value="Genomic_DNA"/>
</dbReference>
<feature type="transmembrane region" description="Helical" evidence="7">
    <location>
        <begin position="106"/>
        <end position="124"/>
    </location>
</feature>
<evidence type="ECO:0000256" key="4">
    <source>
        <dbReference type="ARBA" id="ARBA00022729"/>
    </source>
</evidence>
<comment type="similarity">
    <text evidence="1 7">Belongs to the CcmH/CycL/Ccl2/NrfF family.</text>
</comment>
<reference evidence="9 10" key="1">
    <citation type="submission" date="2022-10" db="EMBL/GenBank/DDBJ databases">
        <title>Sphingomonas sp.</title>
        <authorList>
            <person name="Jin C."/>
        </authorList>
    </citation>
    <scope>NUCLEOTIDE SEQUENCE [LARGE SCALE GENOMIC DNA]</scope>
    <source>
        <strain evidence="9 10">BN140010</strain>
    </source>
</reference>
<dbReference type="Gene3D" id="1.10.8.640">
    <property type="entry name" value="Cytochrome C biogenesis protein"/>
    <property type="match status" value="1"/>
</dbReference>
<dbReference type="PANTHER" id="PTHR47870:SF1">
    <property type="entry name" value="CYTOCHROME C-TYPE BIOGENESIS PROTEIN CCMH"/>
    <property type="match status" value="1"/>
</dbReference>
<keyword evidence="10" id="KW-1185">Reference proteome</keyword>